<gene>
    <name evidence="7" type="ORF">EF384_07175</name>
</gene>
<dbReference type="AlphaFoldDB" id="A0A3N4GDJ2"/>
<evidence type="ECO:0000313" key="7">
    <source>
        <dbReference type="EMBL" id="RPA58666.1"/>
    </source>
</evidence>
<keyword evidence="4 6" id="KW-1133">Transmembrane helix</keyword>
<keyword evidence="3 6" id="KW-0812">Transmembrane</keyword>
<dbReference type="OrthoDB" id="1653617at2"/>
<dbReference type="InterPro" id="IPR010343">
    <property type="entry name" value="ArAE_1"/>
</dbReference>
<evidence type="ECO:0000256" key="3">
    <source>
        <dbReference type="ARBA" id="ARBA00022692"/>
    </source>
</evidence>
<dbReference type="RefSeq" id="WP_123780670.1">
    <property type="nucleotide sequence ID" value="NZ_RKMG01000023.1"/>
</dbReference>
<keyword evidence="5 6" id="KW-0472">Membrane</keyword>
<dbReference type="GO" id="GO:0005886">
    <property type="term" value="C:plasma membrane"/>
    <property type="evidence" value="ECO:0007669"/>
    <property type="project" value="UniProtKB-SubCell"/>
</dbReference>
<evidence type="ECO:0000256" key="2">
    <source>
        <dbReference type="ARBA" id="ARBA00022475"/>
    </source>
</evidence>
<feature type="transmembrane region" description="Helical" evidence="6">
    <location>
        <begin position="58"/>
        <end position="78"/>
    </location>
</feature>
<protein>
    <recommendedName>
        <fullName evidence="9">FUSC family protein</fullName>
    </recommendedName>
</protein>
<evidence type="ECO:0000256" key="6">
    <source>
        <dbReference type="SAM" id="Phobius"/>
    </source>
</evidence>
<sequence length="186" mass="20358">MFKKIHVGMRTLKTSLSVMIIVLIAAFTTIDPQISALSAVFSQRADFGSSFTFGIKRTIAICCGAFASIVYIFLSGLLPTNTFTTALLAGVGIAITIQVSLLLNNSAGIIGASATFLIIIFNIPGENQYIYALWRIFDTFLGAIIAVGVEYFLPRPRVLKWTDAYNRHVPKFIQIVTTDDDDHTIS</sequence>
<reference evidence="7 8" key="1">
    <citation type="submission" date="2018-11" db="EMBL/GenBank/DDBJ databases">
        <title>Aerococcus sp. SJQ22, whole genome shotgun sequence.</title>
        <authorList>
            <person name="Sun L."/>
            <person name="Gao X."/>
            <person name="Chen W."/>
            <person name="Huang K."/>
        </authorList>
    </citation>
    <scope>NUCLEOTIDE SEQUENCE [LARGE SCALE GENOMIC DNA]</scope>
    <source>
        <strain evidence="7 8">SJQ22</strain>
    </source>
</reference>
<evidence type="ECO:0000256" key="1">
    <source>
        <dbReference type="ARBA" id="ARBA00004651"/>
    </source>
</evidence>
<dbReference type="EMBL" id="RKMG01000023">
    <property type="protein sequence ID" value="RPA58666.1"/>
    <property type="molecule type" value="Genomic_DNA"/>
</dbReference>
<feature type="transmembrane region" description="Helical" evidence="6">
    <location>
        <begin position="132"/>
        <end position="153"/>
    </location>
</feature>
<comment type="caution">
    <text evidence="7">The sequence shown here is derived from an EMBL/GenBank/DDBJ whole genome shotgun (WGS) entry which is preliminary data.</text>
</comment>
<feature type="transmembrane region" description="Helical" evidence="6">
    <location>
        <begin position="109"/>
        <end position="125"/>
    </location>
</feature>
<dbReference type="Pfam" id="PF06081">
    <property type="entry name" value="ArAE_1"/>
    <property type="match status" value="1"/>
</dbReference>
<keyword evidence="8" id="KW-1185">Reference proteome</keyword>
<evidence type="ECO:0000256" key="5">
    <source>
        <dbReference type="ARBA" id="ARBA00023136"/>
    </source>
</evidence>
<comment type="subcellular location">
    <subcellularLocation>
        <location evidence="1">Cell membrane</location>
        <topology evidence="1">Multi-pass membrane protein</topology>
    </subcellularLocation>
</comment>
<keyword evidence="2" id="KW-1003">Cell membrane</keyword>
<accession>A0A3N4GDJ2</accession>
<evidence type="ECO:0008006" key="9">
    <source>
        <dbReference type="Google" id="ProtNLM"/>
    </source>
</evidence>
<evidence type="ECO:0000313" key="8">
    <source>
        <dbReference type="Proteomes" id="UP000273977"/>
    </source>
</evidence>
<organism evidence="7 8">
    <name type="scientific">Aerococcus agrisoli</name>
    <dbReference type="NCBI Taxonomy" id="2487350"/>
    <lineage>
        <taxon>Bacteria</taxon>
        <taxon>Bacillati</taxon>
        <taxon>Bacillota</taxon>
        <taxon>Bacilli</taxon>
        <taxon>Lactobacillales</taxon>
        <taxon>Aerococcaceae</taxon>
        <taxon>Aerococcus</taxon>
    </lineage>
</organism>
<name>A0A3N4GDJ2_9LACT</name>
<proteinExistence type="predicted"/>
<dbReference type="Proteomes" id="UP000273977">
    <property type="component" value="Unassembled WGS sequence"/>
</dbReference>
<evidence type="ECO:0000256" key="4">
    <source>
        <dbReference type="ARBA" id="ARBA00022989"/>
    </source>
</evidence>